<organism evidence="2 3">
    <name type="scientific">Aedes aegypti</name>
    <name type="common">Yellowfever mosquito</name>
    <name type="synonym">Culex aegypti</name>
    <dbReference type="NCBI Taxonomy" id="7159"/>
    <lineage>
        <taxon>Eukaryota</taxon>
        <taxon>Metazoa</taxon>
        <taxon>Ecdysozoa</taxon>
        <taxon>Arthropoda</taxon>
        <taxon>Hexapoda</taxon>
        <taxon>Insecta</taxon>
        <taxon>Pterygota</taxon>
        <taxon>Neoptera</taxon>
        <taxon>Endopterygota</taxon>
        <taxon>Diptera</taxon>
        <taxon>Nematocera</taxon>
        <taxon>Culicoidea</taxon>
        <taxon>Culicidae</taxon>
        <taxon>Culicinae</taxon>
        <taxon>Aedini</taxon>
        <taxon>Aedes</taxon>
        <taxon>Stegomyia</taxon>
    </lineage>
</organism>
<evidence type="ECO:0000256" key="1">
    <source>
        <dbReference type="SAM" id="MobiDB-lite"/>
    </source>
</evidence>
<dbReference type="Proteomes" id="UP000682892">
    <property type="component" value="Unassembled WGS sequence"/>
</dbReference>
<dbReference type="EMBL" id="CH477432">
    <property type="protein sequence ID" value="EAT41015.1"/>
    <property type="molecule type" value="Genomic_DNA"/>
</dbReference>
<dbReference type="STRING" id="7159.Q172T2"/>
<dbReference type="InterPro" id="IPR051189">
    <property type="entry name" value="Splicing_assoc_domain"/>
</dbReference>
<feature type="region of interest" description="Disordered" evidence="1">
    <location>
        <begin position="103"/>
        <end position="122"/>
    </location>
</feature>
<reference evidence="2" key="2">
    <citation type="journal article" date="2007" name="Science">
        <title>Genome sequence of Aedes aegypti, a major arbovirus vector.</title>
        <authorList>
            <person name="Nene V."/>
            <person name="Wortman J.R."/>
            <person name="Lawson D."/>
            <person name="Haas B."/>
            <person name="Kodira C."/>
            <person name="Tu Z.J."/>
            <person name="Loftus B."/>
            <person name="Xi Z."/>
            <person name="Megy K."/>
            <person name="Grabherr M."/>
            <person name="Ren Q."/>
            <person name="Zdobnov E.M."/>
            <person name="Lobo N.F."/>
            <person name="Campbell K.S."/>
            <person name="Brown S.E."/>
            <person name="Bonaldo M.F."/>
            <person name="Zhu J."/>
            <person name="Sinkins S.P."/>
            <person name="Hogenkamp D.G."/>
            <person name="Amedeo P."/>
            <person name="Arensburger P."/>
            <person name="Atkinson P.W."/>
            <person name="Bidwell S."/>
            <person name="Biedler J."/>
            <person name="Birney E."/>
            <person name="Bruggner R.V."/>
            <person name="Costas J."/>
            <person name="Coy M.R."/>
            <person name="Crabtree J."/>
            <person name="Crawford M."/>
            <person name="Debruyn B."/>
            <person name="Decaprio D."/>
            <person name="Eiglmeier K."/>
            <person name="Eisenstadt E."/>
            <person name="El-Dorry H."/>
            <person name="Gelbart W.M."/>
            <person name="Gomes S.L."/>
            <person name="Hammond M."/>
            <person name="Hannick L.I."/>
            <person name="Hogan J.R."/>
            <person name="Holmes M.H."/>
            <person name="Jaffe D."/>
            <person name="Johnston J.S."/>
            <person name="Kennedy R.C."/>
            <person name="Koo H."/>
            <person name="Kravitz S."/>
            <person name="Kriventseva E.V."/>
            <person name="Kulp D."/>
            <person name="Labutti K."/>
            <person name="Lee E."/>
            <person name="Li S."/>
            <person name="Lovin D.D."/>
            <person name="Mao C."/>
            <person name="Mauceli E."/>
            <person name="Menck C.F."/>
            <person name="Miller J.R."/>
            <person name="Montgomery P."/>
            <person name="Mori A."/>
            <person name="Nascimento A.L."/>
            <person name="Naveira H.F."/>
            <person name="Nusbaum C."/>
            <person name="O'leary S."/>
            <person name="Orvis J."/>
            <person name="Pertea M."/>
            <person name="Quesneville H."/>
            <person name="Reidenbach K.R."/>
            <person name="Rogers Y.H."/>
            <person name="Roth C.W."/>
            <person name="Schneider J.R."/>
            <person name="Schatz M."/>
            <person name="Shumway M."/>
            <person name="Stanke M."/>
            <person name="Stinson E.O."/>
            <person name="Tubio J.M."/>
            <person name="Vanzee J.P."/>
            <person name="Verjovski-Almeida S."/>
            <person name="Werner D."/>
            <person name="White O."/>
            <person name="Wyder S."/>
            <person name="Zeng Q."/>
            <person name="Zhao Q."/>
            <person name="Zhao Y."/>
            <person name="Hill C.A."/>
            <person name="Raikhel A.S."/>
            <person name="Soares M.B."/>
            <person name="Knudson D.L."/>
            <person name="Lee N.H."/>
            <person name="Galagan J."/>
            <person name="Salzberg S.L."/>
            <person name="Paulsen I.T."/>
            <person name="Dimopoulos G."/>
            <person name="Collins F.H."/>
            <person name="Birren B."/>
            <person name="Fraser-Liggett C.M."/>
            <person name="Severson D.W."/>
        </authorList>
    </citation>
    <scope>NUCLEOTIDE SEQUENCE [LARGE SCALE GENOMIC DNA]</scope>
    <source>
        <strain evidence="2">Liverpool</strain>
    </source>
</reference>
<reference evidence="2" key="3">
    <citation type="submission" date="2012-09" db="EMBL/GenBank/DDBJ databases">
        <authorList>
            <consortium name="VectorBase"/>
        </authorList>
    </citation>
    <scope>NUCLEOTIDE SEQUENCE</scope>
    <source>
        <strain evidence="2">Liverpool</strain>
    </source>
</reference>
<dbReference type="PaxDb" id="7159-AAEL007280-PA"/>
<evidence type="ECO:0000313" key="2">
    <source>
        <dbReference type="EMBL" id="EAT41015.1"/>
    </source>
</evidence>
<proteinExistence type="predicted"/>
<accession>Q172T2</accession>
<name>Q172T2_AEDAE</name>
<dbReference type="VEuPathDB" id="VectorBase:AAEL007280"/>
<feature type="compositionally biased region" description="Low complexity" evidence="1">
    <location>
        <begin position="389"/>
        <end position="400"/>
    </location>
</feature>
<dbReference type="AlphaFoldDB" id="Q172T2"/>
<feature type="region of interest" description="Disordered" evidence="1">
    <location>
        <begin position="25"/>
        <end position="83"/>
    </location>
</feature>
<dbReference type="PANTHER" id="PTHR14195">
    <property type="entry name" value="G PATCH DOMAIN CONTAINING PROTEIN 2"/>
    <property type="match status" value="1"/>
</dbReference>
<protein>
    <submittedName>
        <fullName evidence="2">AAEL007280-PA</fullName>
    </submittedName>
</protein>
<dbReference type="eggNOG" id="ENOG502S7J7">
    <property type="taxonomic scope" value="Eukaryota"/>
</dbReference>
<feature type="region of interest" description="Disordered" evidence="1">
    <location>
        <begin position="389"/>
        <end position="421"/>
    </location>
</feature>
<feature type="compositionally biased region" description="Polar residues" evidence="1">
    <location>
        <begin position="52"/>
        <end position="82"/>
    </location>
</feature>
<dbReference type="HOGENOM" id="CLU_027746_0_0_1"/>
<dbReference type="PhylomeDB" id="Q172T2"/>
<sequence>MNFCLNPKMEQFSHDLTLALEETSRCGETKHRWGMRRRTRSTGNLPCAPQPTEDSSSSPADQLEINTSQNSPQLSGANNHIQSDSDDRHALAFAFRSRQTPHMPGNFESDSFNENFSPARPNIRRKRKFKRMAVGYEPTLSTTAVSNSSIFPAIVKKRAFNHETLRKWILIIKIHLCLFICRSSLFFCGKRKRSHRDRYFDYETYKQHSSSVPRQRDLFSPKSSSYLEGKTRNRAASFSSGVSLNRSIISKIEKMSQTSDRNLKLCFQFSTPSSKKVDVVDGAVMQPNESRLDSMCCSDENEITSKSIQTFPTDIPALILNTDNTTKSQTQTLHSTKQKTNSLEPVCDIQSRRMKSKRTSKSHKVKQNLKQEMMQVQFDDRMSCNLSDLLSSSSLSSSDSETVNTNESDHEGDDELTDWPGNEGMVNFASKNDFKRANKTRVMKPSLPQIKQQDDIQDDDTLMSTDDNVIRKLTSYDDIEATAQPSHGGLKYSPGSSEDLPLDQQNSVITITGHPSTSRVELNTEGPNDFFPSQDMFTDIREIRAGCRRIREERPSFSIISSANELLARFLQNDQQQVLTLFDINTTEHEKLFGLSKLYSLTMQLKNGCVILSKTSNTMQSVRVDHTHLPKSIADFKRRCYGDTEDLHLTNLPE</sequence>
<reference evidence="2" key="1">
    <citation type="submission" date="2005-10" db="EMBL/GenBank/DDBJ databases">
        <authorList>
            <person name="Loftus B.J."/>
            <person name="Nene V.M."/>
            <person name="Hannick L.I."/>
            <person name="Bidwell S."/>
            <person name="Haas B."/>
            <person name="Amedeo P."/>
            <person name="Orvis J."/>
            <person name="Wortman J.R."/>
            <person name="White O.R."/>
            <person name="Salzberg S."/>
            <person name="Shumway M."/>
            <person name="Koo H."/>
            <person name="Zhao Y."/>
            <person name="Holmes M."/>
            <person name="Miller J."/>
            <person name="Schatz M."/>
            <person name="Pop M."/>
            <person name="Pai G."/>
            <person name="Utterback T."/>
            <person name="Rogers Y.-H."/>
            <person name="Kravitz S."/>
            <person name="Fraser C.M."/>
        </authorList>
    </citation>
    <scope>NUCLEOTIDE SEQUENCE</scope>
    <source>
        <strain evidence="2">Liverpool</strain>
    </source>
</reference>
<evidence type="ECO:0000313" key="3">
    <source>
        <dbReference type="Proteomes" id="UP000682892"/>
    </source>
</evidence>
<dbReference type="OMA" id="LYETDSM"/>
<gene>
    <name evidence="2" type="ORF">AaeL_AAEL007280</name>
</gene>